<dbReference type="Pfam" id="PF13391">
    <property type="entry name" value="HNH_2"/>
    <property type="match status" value="1"/>
</dbReference>
<comment type="caution">
    <text evidence="2">The sequence shown here is derived from an EMBL/GenBank/DDBJ whole genome shotgun (WGS) entry which is preliminary data.</text>
</comment>
<evidence type="ECO:0000313" key="2">
    <source>
        <dbReference type="EMBL" id="TNC12488.1"/>
    </source>
</evidence>
<dbReference type="RefSeq" id="WP_139036840.1">
    <property type="nucleotide sequence ID" value="NZ_VDDA01000006.1"/>
</dbReference>
<evidence type="ECO:0000313" key="3">
    <source>
        <dbReference type="Proteomes" id="UP000305267"/>
    </source>
</evidence>
<reference evidence="2 3" key="1">
    <citation type="submission" date="2019-06" db="EMBL/GenBank/DDBJ databases">
        <title>Genome of Methylobacterium sp. 17Sr1-39.</title>
        <authorList>
            <person name="Seo T."/>
        </authorList>
    </citation>
    <scope>NUCLEOTIDE SEQUENCE [LARGE SCALE GENOMIC DNA]</scope>
    <source>
        <strain evidence="2 3">17Sr1-39</strain>
    </source>
</reference>
<organism evidence="2 3">
    <name type="scientific">Methylobacterium terricola</name>
    <dbReference type="NCBI Taxonomy" id="2583531"/>
    <lineage>
        <taxon>Bacteria</taxon>
        <taxon>Pseudomonadati</taxon>
        <taxon>Pseudomonadota</taxon>
        <taxon>Alphaproteobacteria</taxon>
        <taxon>Hyphomicrobiales</taxon>
        <taxon>Methylobacteriaceae</taxon>
        <taxon>Methylobacterium</taxon>
    </lineage>
</organism>
<sequence>MVHLFVAITDRDWFDALARQTPDEVNFWQPSGRYNFRALQPGELLLFKLHAPDDVIVGGGVFSHGSLAPLSLAWEAFETRNGASSLAEMRRRIARYRREAGPLDPRSDPMIGCRILTQPFFWPRAQWLPTPASFAKAIVQGKGYSTDELEGRAIWDAVTERLATGSASEPAAPAVDLPRYGSPVLVLPRLGQGAFRLAVTDGYERRCAVTGERTLPILDAAHIRPFTEGGAHHLSNGLLLRTDIHRLFDLGYVTVSPDHRFEVSARLKADFDNGRQYYDLHGATVRPPRGGAPSPDALRWHREERYRG</sequence>
<dbReference type="InterPro" id="IPR003615">
    <property type="entry name" value="HNH_nuc"/>
</dbReference>
<keyword evidence="2" id="KW-0378">Hydrolase</keyword>
<dbReference type="GO" id="GO:0004519">
    <property type="term" value="F:endonuclease activity"/>
    <property type="evidence" value="ECO:0007669"/>
    <property type="project" value="UniProtKB-KW"/>
</dbReference>
<accession>A0A5C4LF98</accession>
<proteinExistence type="predicted"/>
<dbReference type="OrthoDB" id="529575at2"/>
<keyword evidence="2" id="KW-0255">Endonuclease</keyword>
<protein>
    <submittedName>
        <fullName evidence="2">HNH endonuclease</fullName>
    </submittedName>
</protein>
<keyword evidence="2" id="KW-0540">Nuclease</keyword>
<keyword evidence="3" id="KW-1185">Reference proteome</keyword>
<evidence type="ECO:0000259" key="1">
    <source>
        <dbReference type="Pfam" id="PF13391"/>
    </source>
</evidence>
<dbReference type="AlphaFoldDB" id="A0A5C4LF98"/>
<dbReference type="Proteomes" id="UP000305267">
    <property type="component" value="Unassembled WGS sequence"/>
</dbReference>
<gene>
    <name evidence="2" type="ORF">FF100_16920</name>
</gene>
<feature type="domain" description="HNH nuclease" evidence="1">
    <location>
        <begin position="207"/>
        <end position="255"/>
    </location>
</feature>
<name>A0A5C4LF98_9HYPH</name>
<dbReference type="EMBL" id="VDDA01000006">
    <property type="protein sequence ID" value="TNC12488.1"/>
    <property type="molecule type" value="Genomic_DNA"/>
</dbReference>